<name>A0A8T1UKU8_9STRA</name>
<organism evidence="1 2">
    <name type="scientific">Phytophthora cactorum</name>
    <dbReference type="NCBI Taxonomy" id="29920"/>
    <lineage>
        <taxon>Eukaryota</taxon>
        <taxon>Sar</taxon>
        <taxon>Stramenopiles</taxon>
        <taxon>Oomycota</taxon>
        <taxon>Peronosporomycetes</taxon>
        <taxon>Peronosporales</taxon>
        <taxon>Peronosporaceae</taxon>
        <taxon>Phytophthora</taxon>
    </lineage>
</organism>
<comment type="caution">
    <text evidence="1">The sequence shown here is derived from an EMBL/GenBank/DDBJ whole genome shotgun (WGS) entry which is preliminary data.</text>
</comment>
<reference evidence="1" key="1">
    <citation type="submission" date="2021-01" db="EMBL/GenBank/DDBJ databases">
        <title>Phytophthora aleatoria, a newly-described species from Pinus radiata is distinct from Phytophthora cactorum isolates based on comparative genomics.</title>
        <authorList>
            <person name="Mcdougal R."/>
            <person name="Panda P."/>
            <person name="Williams N."/>
            <person name="Studholme D.J."/>
        </authorList>
    </citation>
    <scope>NUCLEOTIDE SEQUENCE</scope>
    <source>
        <strain evidence="1">NZFS 3830</strain>
    </source>
</reference>
<sequence>MIFDTIYYKRRVGSYNRSVASLSIQPQCIIDVSSQRILFQLALRGWDFVWGRSAN</sequence>
<dbReference type="Proteomes" id="UP000688947">
    <property type="component" value="Unassembled WGS sequence"/>
</dbReference>
<dbReference type="AlphaFoldDB" id="A0A8T1UKU8"/>
<evidence type="ECO:0000313" key="1">
    <source>
        <dbReference type="EMBL" id="KAG6963535.1"/>
    </source>
</evidence>
<dbReference type="EMBL" id="JAENGZ010000266">
    <property type="protein sequence ID" value="KAG6963535.1"/>
    <property type="molecule type" value="Genomic_DNA"/>
</dbReference>
<evidence type="ECO:0000313" key="2">
    <source>
        <dbReference type="Proteomes" id="UP000688947"/>
    </source>
</evidence>
<proteinExistence type="predicted"/>
<gene>
    <name evidence="1" type="ORF">JG687_00006510</name>
</gene>
<accession>A0A8T1UKU8</accession>
<protein>
    <submittedName>
        <fullName evidence="1">Uncharacterized protein</fullName>
    </submittedName>
</protein>